<feature type="transmembrane region" description="Helical" evidence="8">
    <location>
        <begin position="75"/>
        <end position="94"/>
    </location>
</feature>
<keyword evidence="5" id="KW-0862">Zinc</keyword>
<evidence type="ECO:0000256" key="5">
    <source>
        <dbReference type="ARBA" id="ARBA00022833"/>
    </source>
</evidence>
<dbReference type="InterPro" id="IPR003689">
    <property type="entry name" value="ZIP"/>
</dbReference>
<protein>
    <submittedName>
        <fullName evidence="10">ZIP family metal transporter</fullName>
    </submittedName>
</protein>
<gene>
    <name evidence="10" type="ORF">B5E91_07935</name>
    <name evidence="9" type="ORF">K8V91_00300</name>
</gene>
<evidence type="ECO:0000256" key="6">
    <source>
        <dbReference type="ARBA" id="ARBA00022989"/>
    </source>
</evidence>
<dbReference type="RefSeq" id="WP_087256665.1">
    <property type="nucleotide sequence ID" value="NZ_CAJFOD010000116.1"/>
</dbReference>
<dbReference type="Pfam" id="PF02535">
    <property type="entry name" value="Zip"/>
    <property type="match status" value="1"/>
</dbReference>
<feature type="transmembrane region" description="Helical" evidence="8">
    <location>
        <begin position="12"/>
        <end position="34"/>
    </location>
</feature>
<dbReference type="GO" id="GO:0005886">
    <property type="term" value="C:plasma membrane"/>
    <property type="evidence" value="ECO:0007669"/>
    <property type="project" value="UniProtKB-SubCell"/>
</dbReference>
<evidence type="ECO:0000313" key="10">
    <source>
        <dbReference type="EMBL" id="OUQ04932.1"/>
    </source>
</evidence>
<evidence type="ECO:0000256" key="1">
    <source>
        <dbReference type="ARBA" id="ARBA00004651"/>
    </source>
</evidence>
<evidence type="ECO:0000256" key="2">
    <source>
        <dbReference type="ARBA" id="ARBA00006939"/>
    </source>
</evidence>
<proteinExistence type="inferred from homology"/>
<name>A0A1Y4QK36_9FIRM</name>
<sequence>MDYLLSLNPFVIVLLVATFNWLMTFLGASLVYFVKEASQKIVCFALGSSAGIMVGASFFSLILPALQYLENSSKLELLIIPIGFICGVSLLMIIDKLLPHEHLMSHDQEGINPSNYSKNKLLLLAMTLHNIPEGLAVGVAFAGCQNGNYLPALMVAIGIGIQNFPEGTAISLPLYQGGKSKFIALLYGQFSAIVEIPAALIGYIFASLVNGILPFALCFAAGAMMFVCIEELIPEANTTKKIDFGTVSFMIGFVVMMSFDILFS</sequence>
<feature type="transmembrane region" description="Helical" evidence="8">
    <location>
        <begin position="212"/>
        <end position="232"/>
    </location>
</feature>
<keyword evidence="3" id="KW-1003">Cell membrane</keyword>
<evidence type="ECO:0000256" key="4">
    <source>
        <dbReference type="ARBA" id="ARBA00022692"/>
    </source>
</evidence>
<reference evidence="10" key="2">
    <citation type="journal article" date="2018" name="BMC Genomics">
        <title>Whole genome sequencing and function prediction of 133 gut anaerobes isolated from chicken caecum in pure cultures.</title>
        <authorList>
            <person name="Medvecky M."/>
            <person name="Cejkova D."/>
            <person name="Polansky O."/>
            <person name="Karasova D."/>
            <person name="Kubasova T."/>
            <person name="Cizek A."/>
            <person name="Rychlik I."/>
        </authorList>
    </citation>
    <scope>NUCLEOTIDE SEQUENCE</scope>
    <source>
        <strain evidence="10">An149</strain>
    </source>
</reference>
<comment type="caution">
    <text evidence="10">The sequence shown here is derived from an EMBL/GenBank/DDBJ whole genome shotgun (WGS) entry which is preliminary data.</text>
</comment>
<feature type="transmembrane region" description="Helical" evidence="8">
    <location>
        <begin position="182"/>
        <end position="206"/>
    </location>
</feature>
<organism evidence="10 11">
    <name type="scientific">Thomasclavelia spiroformis</name>
    <dbReference type="NCBI Taxonomy" id="29348"/>
    <lineage>
        <taxon>Bacteria</taxon>
        <taxon>Bacillati</taxon>
        <taxon>Bacillota</taxon>
        <taxon>Erysipelotrichia</taxon>
        <taxon>Erysipelotrichales</taxon>
        <taxon>Coprobacillaceae</taxon>
        <taxon>Thomasclavelia</taxon>
    </lineage>
</organism>
<feature type="transmembrane region" description="Helical" evidence="8">
    <location>
        <begin position="244"/>
        <end position="263"/>
    </location>
</feature>
<dbReference type="EMBL" id="DYWV01000011">
    <property type="protein sequence ID" value="HJF39337.1"/>
    <property type="molecule type" value="Genomic_DNA"/>
</dbReference>
<evidence type="ECO:0000256" key="3">
    <source>
        <dbReference type="ARBA" id="ARBA00022475"/>
    </source>
</evidence>
<dbReference type="EMBL" id="NFLB01000008">
    <property type="protein sequence ID" value="OUQ04932.1"/>
    <property type="molecule type" value="Genomic_DNA"/>
</dbReference>
<evidence type="ECO:0000313" key="11">
    <source>
        <dbReference type="Proteomes" id="UP000196258"/>
    </source>
</evidence>
<feature type="transmembrane region" description="Helical" evidence="8">
    <location>
        <begin position="41"/>
        <end position="63"/>
    </location>
</feature>
<evidence type="ECO:0000313" key="9">
    <source>
        <dbReference type="EMBL" id="HJF39337.1"/>
    </source>
</evidence>
<keyword evidence="4 8" id="KW-0812">Transmembrane</keyword>
<dbReference type="PANTHER" id="PTHR11040">
    <property type="entry name" value="ZINC/IRON TRANSPORTER"/>
    <property type="match status" value="1"/>
</dbReference>
<dbReference type="PANTHER" id="PTHR11040:SF211">
    <property type="entry name" value="ZINC TRANSPORTER ZIP11"/>
    <property type="match status" value="1"/>
</dbReference>
<dbReference type="GO" id="GO:0005385">
    <property type="term" value="F:zinc ion transmembrane transporter activity"/>
    <property type="evidence" value="ECO:0007669"/>
    <property type="project" value="TreeGrafter"/>
</dbReference>
<comment type="similarity">
    <text evidence="2">Belongs to the ZIP transporter (TC 2.A.5) family.</text>
</comment>
<keyword evidence="7 8" id="KW-0472">Membrane</keyword>
<reference evidence="9" key="3">
    <citation type="journal article" date="2021" name="PeerJ">
        <title>Extensive microbial diversity within the chicken gut microbiome revealed by metagenomics and culture.</title>
        <authorList>
            <person name="Gilroy R."/>
            <person name="Ravi A."/>
            <person name="Getino M."/>
            <person name="Pursley I."/>
            <person name="Horton D.L."/>
            <person name="Alikhan N.F."/>
            <person name="Baker D."/>
            <person name="Gharbi K."/>
            <person name="Hall N."/>
            <person name="Watson M."/>
            <person name="Adriaenssens E.M."/>
            <person name="Foster-Nyarko E."/>
            <person name="Jarju S."/>
            <person name="Secka A."/>
            <person name="Antonio M."/>
            <person name="Oren A."/>
            <person name="Chaudhuri R.R."/>
            <person name="La Ragione R."/>
            <person name="Hildebrand F."/>
            <person name="Pallen M.J."/>
        </authorList>
    </citation>
    <scope>NUCLEOTIDE SEQUENCE</scope>
    <source>
        <strain evidence="9">CHK193-16274</strain>
    </source>
</reference>
<comment type="subcellular location">
    <subcellularLocation>
        <location evidence="1">Cell membrane</location>
        <topology evidence="1">Multi-pass membrane protein</topology>
    </subcellularLocation>
</comment>
<dbReference type="AlphaFoldDB" id="A0A1Y4QK36"/>
<evidence type="ECO:0000256" key="8">
    <source>
        <dbReference type="SAM" id="Phobius"/>
    </source>
</evidence>
<dbReference type="Proteomes" id="UP000749320">
    <property type="component" value="Unassembled WGS sequence"/>
</dbReference>
<accession>A0A1Y4QK36</accession>
<dbReference type="Proteomes" id="UP000196258">
    <property type="component" value="Unassembled WGS sequence"/>
</dbReference>
<reference evidence="9" key="4">
    <citation type="submission" date="2021-09" db="EMBL/GenBank/DDBJ databases">
        <authorList>
            <person name="Gilroy R."/>
        </authorList>
    </citation>
    <scope>NUCLEOTIDE SEQUENCE</scope>
    <source>
        <strain evidence="9">CHK193-16274</strain>
    </source>
</reference>
<reference evidence="11" key="1">
    <citation type="submission" date="2017-04" db="EMBL/GenBank/DDBJ databases">
        <title>Function of individual gut microbiota members based on whole genome sequencing of pure cultures obtained from chicken caecum.</title>
        <authorList>
            <person name="Medvecky M."/>
            <person name="Cejkova D."/>
            <person name="Polansky O."/>
            <person name="Karasova D."/>
            <person name="Kubasova T."/>
            <person name="Cizek A."/>
            <person name="Rychlik I."/>
        </authorList>
    </citation>
    <scope>NUCLEOTIDE SEQUENCE [LARGE SCALE GENOMIC DNA]</scope>
    <source>
        <strain evidence="11">An149</strain>
    </source>
</reference>
<evidence type="ECO:0000256" key="7">
    <source>
        <dbReference type="ARBA" id="ARBA00023136"/>
    </source>
</evidence>
<keyword evidence="6 8" id="KW-1133">Transmembrane helix</keyword>